<keyword evidence="2" id="KW-0472">Membrane</keyword>
<evidence type="ECO:0000256" key="1">
    <source>
        <dbReference type="SAM" id="MobiDB-lite"/>
    </source>
</evidence>
<keyword evidence="4" id="KW-1185">Reference proteome</keyword>
<dbReference type="InterPro" id="IPR010664">
    <property type="entry name" value="LipoPS_assembly_LptC-rel"/>
</dbReference>
<proteinExistence type="predicted"/>
<accession>A0A239EGF3</accession>
<organism evidence="3 4">
    <name type="scientific">Granulicella rosea</name>
    <dbReference type="NCBI Taxonomy" id="474952"/>
    <lineage>
        <taxon>Bacteria</taxon>
        <taxon>Pseudomonadati</taxon>
        <taxon>Acidobacteriota</taxon>
        <taxon>Terriglobia</taxon>
        <taxon>Terriglobales</taxon>
        <taxon>Acidobacteriaceae</taxon>
        <taxon>Granulicella</taxon>
    </lineage>
</organism>
<feature type="compositionally biased region" description="Low complexity" evidence="1">
    <location>
        <begin position="461"/>
        <end position="476"/>
    </location>
</feature>
<name>A0A239EGF3_9BACT</name>
<dbReference type="RefSeq" id="WP_089407219.1">
    <property type="nucleotide sequence ID" value="NZ_FZOU01000001.1"/>
</dbReference>
<evidence type="ECO:0000313" key="4">
    <source>
        <dbReference type="Proteomes" id="UP000198356"/>
    </source>
</evidence>
<feature type="transmembrane region" description="Helical" evidence="2">
    <location>
        <begin position="12"/>
        <end position="29"/>
    </location>
</feature>
<keyword evidence="2" id="KW-0812">Transmembrane</keyword>
<dbReference type="Pfam" id="PF06835">
    <property type="entry name" value="LptC"/>
    <property type="match status" value="1"/>
</dbReference>
<dbReference type="Gene3D" id="2.60.450.10">
    <property type="entry name" value="Lipopolysaccharide (LPS) transport protein A like domain"/>
    <property type="match status" value="3"/>
</dbReference>
<feature type="region of interest" description="Disordered" evidence="1">
    <location>
        <begin position="648"/>
        <end position="667"/>
    </location>
</feature>
<evidence type="ECO:0000256" key="2">
    <source>
        <dbReference type="SAM" id="Phobius"/>
    </source>
</evidence>
<feature type="compositionally biased region" description="Basic and acidic residues" evidence="1">
    <location>
        <begin position="807"/>
        <end position="817"/>
    </location>
</feature>
<keyword evidence="2" id="KW-1133">Transmembrane helix</keyword>
<dbReference type="OrthoDB" id="102574at2"/>
<dbReference type="EMBL" id="FZOU01000001">
    <property type="protein sequence ID" value="SNS43726.1"/>
    <property type="molecule type" value="Genomic_DNA"/>
</dbReference>
<gene>
    <name evidence="3" type="ORF">SAMN05421770_101967</name>
</gene>
<reference evidence="3 4" key="1">
    <citation type="submission" date="2017-06" db="EMBL/GenBank/DDBJ databases">
        <authorList>
            <person name="Kim H.J."/>
            <person name="Triplett B.A."/>
        </authorList>
    </citation>
    <scope>NUCLEOTIDE SEQUENCE [LARGE SCALE GENOMIC DNA]</scope>
    <source>
        <strain evidence="3 4">DSM 18704</strain>
    </source>
</reference>
<dbReference type="AlphaFoldDB" id="A0A239EGF3"/>
<evidence type="ECO:0000313" key="3">
    <source>
        <dbReference type="EMBL" id="SNS43726.1"/>
    </source>
</evidence>
<protein>
    <submittedName>
        <fullName evidence="3">Lipopolysaccharide export system protein LptA</fullName>
    </submittedName>
</protein>
<feature type="region of interest" description="Disordered" evidence="1">
    <location>
        <begin position="794"/>
        <end position="817"/>
    </location>
</feature>
<feature type="region of interest" description="Disordered" evidence="1">
    <location>
        <begin position="460"/>
        <end position="487"/>
    </location>
</feature>
<dbReference type="Proteomes" id="UP000198356">
    <property type="component" value="Unassembled WGS sequence"/>
</dbReference>
<sequence length="817" mass="85277">MGFSIRKLQVGLLAGAGVLILVIAGYLGYSRLQARQFLHDLPGKLGIDIKQETNGYTYSQSSQGKTIYTIHAAKAVQHTNGKWTLHDVGIVLYGRKQDRADHIYGSQFEYDQPAGQIVATGEVQIDLAAPSSTGHGKNAAPVVSNGEPGSANDHVIHIRTSGLSYEEKTHRAVTDQQVEFTSGGLSGHAHGADYDSESGLIVLRTDVLLSGIMQDKPFAINAAHAVMNQKDRVILMDVAHFAAVSDGHGNETMSANHAIVHTDEDNNPERIEAEGNVTLAASARGTLVAEHADALVKNGRAQQAHLFGKLRYTDDESNRQTTGEAQDARIAFDALGRVSHIVVTGDVTGEEIVPDGIRDLHAAKLELAMAAQGKDNTVLQDAVATGGARVHSLATANKSGARTKINVSDLSGDVLTAHFNTAGGESVLSTLHGAGNTVIHQVDEHGVDQTSSGEVLDASFAPKPTAKGAKPPTGGPQVEMQRASQHGDVHVNRTVPAKSGAASTTQRATVQHATAADAVYDTATDHVVLSGSAQMTDPTGALWAAKIDLDQDTGDAVAEGAVLTSYLQPVRTGAPPAEPVHILADRAVMHHDAGTAVFYGNAARMWQGGAQVEAPVLEFDQDKRTLFAHGAGDAAAVHAVLVPAAPAKDAAKKPAKPGAPAAANGQRGPVRIASREMLYADEARRIDLKGGVRVDDAGGTLHARDAVVYLVPAAAPTAKGSPAAPAIPSGGIDHMTATGDIRIEQPGRVATGEQLVYTAADQTSVLTGTKSAPPKVVDDTQGTITGQSMRFRSGDNSILVTGGDTPGRVHTETKVKQ</sequence>